<evidence type="ECO:0000256" key="5">
    <source>
        <dbReference type="ARBA" id="ARBA00022692"/>
    </source>
</evidence>
<dbReference type="GO" id="GO:0016020">
    <property type="term" value="C:membrane"/>
    <property type="evidence" value="ECO:0007669"/>
    <property type="project" value="UniProtKB-SubCell"/>
</dbReference>
<sequence length="365" mass="42080">MRTSKWQLFRFAIVYFSSQTNIFLIPTIITSSSYQGWISLFVGCGLSLIVLWFTIHLGKIKQNQAWVNFGKDIVGKWVHKFMLILLLSWCVYYASFDIENFVLFFGSNYLRGTPPLFIQCVIGVVIMYTASLGFSTIVYMSDGIFLIFVVAITFTFYLFIPDADFNMLPAFLHYHDPGLAIKDSIMVMTWFAEWVVFLFVAPDLKIEIKMLKRLMLAGVCVFLTVLIGWMLTLLNFGPHLSKDLQYPFLEMIRSSSYDDLLGNSDPLLIGLWSSSMFIHSSFLIYVASRCASYLTKGRGKKYLVPGLTVISIAIAFYYSRNLAAYFKQYNSFAVVILWLIIECIPVYYTIIAFLRFRKKENKVTR</sequence>
<feature type="transmembrane region" description="Helical" evidence="8">
    <location>
        <begin position="180"/>
        <end position="202"/>
    </location>
</feature>
<evidence type="ECO:0000256" key="6">
    <source>
        <dbReference type="ARBA" id="ARBA00022989"/>
    </source>
</evidence>
<organism evidence="9 10">
    <name type="scientific">Paenibacillus monticola</name>
    <dbReference type="NCBI Taxonomy" id="2666075"/>
    <lineage>
        <taxon>Bacteria</taxon>
        <taxon>Bacillati</taxon>
        <taxon>Bacillota</taxon>
        <taxon>Bacilli</taxon>
        <taxon>Bacillales</taxon>
        <taxon>Paenibacillaceae</taxon>
        <taxon>Paenibacillus</taxon>
    </lineage>
</organism>
<comment type="similarity">
    <text evidence="2">Belongs to the amino acid-polyamine-organocation (APC) superfamily. Spore germination protein (SGP) (TC 2.A.3.9) family.</text>
</comment>
<evidence type="ECO:0000256" key="3">
    <source>
        <dbReference type="ARBA" id="ARBA00022448"/>
    </source>
</evidence>
<feature type="transmembrane region" description="Helical" evidence="8">
    <location>
        <begin position="214"/>
        <end position="236"/>
    </location>
</feature>
<keyword evidence="3" id="KW-0813">Transport</keyword>
<feature type="transmembrane region" description="Helical" evidence="8">
    <location>
        <begin position="12"/>
        <end position="31"/>
    </location>
</feature>
<comment type="subcellular location">
    <subcellularLocation>
        <location evidence="1">Membrane</location>
        <topology evidence="1">Multi-pass membrane protein</topology>
    </subcellularLocation>
</comment>
<gene>
    <name evidence="9" type="ORF">GJB61_19385</name>
</gene>
<comment type="caution">
    <text evidence="9">The sequence shown here is derived from an EMBL/GenBank/DDBJ whole genome shotgun (WGS) entry which is preliminary data.</text>
</comment>
<feature type="transmembrane region" description="Helical" evidence="8">
    <location>
        <begin position="144"/>
        <end position="160"/>
    </location>
</feature>
<evidence type="ECO:0000256" key="2">
    <source>
        <dbReference type="ARBA" id="ARBA00007998"/>
    </source>
</evidence>
<dbReference type="RefSeq" id="WP_154120649.1">
    <property type="nucleotide sequence ID" value="NZ_WJXB01000007.1"/>
</dbReference>
<keyword evidence="10" id="KW-1185">Reference proteome</keyword>
<feature type="transmembrane region" description="Helical" evidence="8">
    <location>
        <begin position="331"/>
        <end position="356"/>
    </location>
</feature>
<dbReference type="Proteomes" id="UP000463051">
    <property type="component" value="Unassembled WGS sequence"/>
</dbReference>
<feature type="transmembrane region" description="Helical" evidence="8">
    <location>
        <begin position="267"/>
        <end position="290"/>
    </location>
</feature>
<evidence type="ECO:0000256" key="1">
    <source>
        <dbReference type="ARBA" id="ARBA00004141"/>
    </source>
</evidence>
<feature type="transmembrane region" description="Helical" evidence="8">
    <location>
        <begin position="77"/>
        <end position="96"/>
    </location>
</feature>
<evidence type="ECO:0000256" key="7">
    <source>
        <dbReference type="ARBA" id="ARBA00023136"/>
    </source>
</evidence>
<feature type="transmembrane region" description="Helical" evidence="8">
    <location>
        <begin position="302"/>
        <end position="319"/>
    </location>
</feature>
<proteinExistence type="inferred from homology"/>
<reference evidence="9 10" key="1">
    <citation type="submission" date="2019-11" db="EMBL/GenBank/DDBJ databases">
        <title>Paenibacillus monticola sp. nov., a novel PGPR strain isolated from mountain sample in China.</title>
        <authorList>
            <person name="Zhao Q."/>
            <person name="Li H.-P."/>
            <person name="Zhang J.-L."/>
        </authorList>
    </citation>
    <scope>NUCLEOTIDE SEQUENCE [LARGE SCALE GENOMIC DNA]</scope>
    <source>
        <strain evidence="9 10">LC-T2</strain>
    </source>
</reference>
<evidence type="ECO:0000313" key="9">
    <source>
        <dbReference type="EMBL" id="MRN55147.1"/>
    </source>
</evidence>
<name>A0A7X2L2R5_9BACL</name>
<dbReference type="GO" id="GO:0009847">
    <property type="term" value="P:spore germination"/>
    <property type="evidence" value="ECO:0007669"/>
    <property type="project" value="InterPro"/>
</dbReference>
<protein>
    <submittedName>
        <fullName evidence="9">GerAB/ArcD/ProY family transporter</fullName>
    </submittedName>
</protein>
<dbReference type="AlphaFoldDB" id="A0A7X2L2R5"/>
<evidence type="ECO:0000256" key="4">
    <source>
        <dbReference type="ARBA" id="ARBA00022544"/>
    </source>
</evidence>
<dbReference type="EMBL" id="WJXB01000007">
    <property type="protein sequence ID" value="MRN55147.1"/>
    <property type="molecule type" value="Genomic_DNA"/>
</dbReference>
<evidence type="ECO:0000256" key="8">
    <source>
        <dbReference type="SAM" id="Phobius"/>
    </source>
</evidence>
<dbReference type="PANTHER" id="PTHR34975:SF2">
    <property type="entry name" value="SPORE GERMINATION PROTEIN A2"/>
    <property type="match status" value="1"/>
</dbReference>
<keyword evidence="4" id="KW-0309">Germination</keyword>
<accession>A0A7X2L2R5</accession>
<evidence type="ECO:0000313" key="10">
    <source>
        <dbReference type="Proteomes" id="UP000463051"/>
    </source>
</evidence>
<feature type="transmembrane region" description="Helical" evidence="8">
    <location>
        <begin position="37"/>
        <end position="57"/>
    </location>
</feature>
<dbReference type="InterPro" id="IPR004761">
    <property type="entry name" value="Spore_GerAB"/>
</dbReference>
<keyword evidence="7 8" id="KW-0472">Membrane</keyword>
<keyword evidence="5 8" id="KW-0812">Transmembrane</keyword>
<dbReference type="Pfam" id="PF03845">
    <property type="entry name" value="Spore_permease"/>
    <property type="match status" value="1"/>
</dbReference>
<feature type="transmembrane region" description="Helical" evidence="8">
    <location>
        <begin position="116"/>
        <end position="137"/>
    </location>
</feature>
<dbReference type="PANTHER" id="PTHR34975">
    <property type="entry name" value="SPORE GERMINATION PROTEIN A2"/>
    <property type="match status" value="1"/>
</dbReference>
<keyword evidence="6 8" id="KW-1133">Transmembrane helix</keyword>